<reference evidence="4 5" key="1">
    <citation type="submission" date="2018-03" db="EMBL/GenBank/DDBJ databases">
        <title>Genomic Encyclopedia of Archaeal and Bacterial Type Strains, Phase II (KMG-II): from individual species to whole genera.</title>
        <authorList>
            <person name="Goeker M."/>
        </authorList>
    </citation>
    <scope>NUCLEOTIDE SEQUENCE [LARGE SCALE GENOMIC DNA]</scope>
    <source>
        <strain evidence="4 5">DSM 45312</strain>
    </source>
</reference>
<keyword evidence="5" id="KW-1185">Reference proteome</keyword>
<gene>
    <name evidence="4" type="ORF">CLV63_13410</name>
</gene>
<dbReference type="Pfam" id="PF13673">
    <property type="entry name" value="Acetyltransf_10"/>
    <property type="match status" value="1"/>
</dbReference>
<dbReference type="RefSeq" id="WP_106586685.1">
    <property type="nucleotide sequence ID" value="NZ_PYGA01000034.1"/>
</dbReference>
<dbReference type="EMBL" id="PYGA01000034">
    <property type="protein sequence ID" value="PSK86524.1"/>
    <property type="molecule type" value="Genomic_DNA"/>
</dbReference>
<dbReference type="SUPFAM" id="SSF55729">
    <property type="entry name" value="Acyl-CoA N-acyltransferases (Nat)"/>
    <property type="match status" value="1"/>
</dbReference>
<feature type="domain" description="N-acetyltransferase" evidence="3">
    <location>
        <begin position="6"/>
        <end position="158"/>
    </location>
</feature>
<organism evidence="4 5">
    <name type="scientific">Murinocardiopsis flavida</name>
    <dbReference type="NCBI Taxonomy" id="645275"/>
    <lineage>
        <taxon>Bacteria</taxon>
        <taxon>Bacillati</taxon>
        <taxon>Actinomycetota</taxon>
        <taxon>Actinomycetes</taxon>
        <taxon>Streptosporangiales</taxon>
        <taxon>Nocardiopsidaceae</taxon>
        <taxon>Murinocardiopsis</taxon>
    </lineage>
</organism>
<proteinExistence type="predicted"/>
<dbReference type="Proteomes" id="UP000240542">
    <property type="component" value="Unassembled WGS sequence"/>
</dbReference>
<sequence>MPEPGFRIETAVPGDVGEIWTVQLAAYVTEAQAYGDPFILPLTENATQIGAALDRGVLLLKAVEGTRIVGSVRGTAQGGTFLVNRLTVAPDRRRKGIARALMTALEERARAEYPEVATFALFTGHMSDGNLRLYRSLGYHEVSRDRSQDHVTMVHLRKAAAHRQTADQ</sequence>
<accession>A0A2P8CNK5</accession>
<name>A0A2P8CNK5_9ACTN</name>
<keyword evidence="2" id="KW-0012">Acyltransferase</keyword>
<evidence type="ECO:0000313" key="5">
    <source>
        <dbReference type="Proteomes" id="UP000240542"/>
    </source>
</evidence>
<evidence type="ECO:0000259" key="3">
    <source>
        <dbReference type="PROSITE" id="PS51186"/>
    </source>
</evidence>
<keyword evidence="1 4" id="KW-0808">Transferase</keyword>
<dbReference type="PROSITE" id="PS51186">
    <property type="entry name" value="GNAT"/>
    <property type="match status" value="1"/>
</dbReference>
<protein>
    <submittedName>
        <fullName evidence="4">Acetyltransferase (GNAT) family protein</fullName>
    </submittedName>
</protein>
<dbReference type="PANTHER" id="PTHR43877">
    <property type="entry name" value="AMINOALKYLPHOSPHONATE N-ACETYLTRANSFERASE-RELATED-RELATED"/>
    <property type="match status" value="1"/>
</dbReference>
<dbReference type="InterPro" id="IPR000182">
    <property type="entry name" value="GNAT_dom"/>
</dbReference>
<evidence type="ECO:0000256" key="2">
    <source>
        <dbReference type="ARBA" id="ARBA00023315"/>
    </source>
</evidence>
<dbReference type="Gene3D" id="3.40.630.30">
    <property type="match status" value="1"/>
</dbReference>
<dbReference type="InterPro" id="IPR050832">
    <property type="entry name" value="Bact_Acetyltransf"/>
</dbReference>
<dbReference type="GO" id="GO:0016747">
    <property type="term" value="F:acyltransferase activity, transferring groups other than amino-acyl groups"/>
    <property type="evidence" value="ECO:0007669"/>
    <property type="project" value="InterPro"/>
</dbReference>
<evidence type="ECO:0000313" key="4">
    <source>
        <dbReference type="EMBL" id="PSK86524.1"/>
    </source>
</evidence>
<dbReference type="AlphaFoldDB" id="A0A2P8CNK5"/>
<dbReference type="OrthoDB" id="4322031at2"/>
<dbReference type="InterPro" id="IPR016181">
    <property type="entry name" value="Acyl_CoA_acyltransferase"/>
</dbReference>
<comment type="caution">
    <text evidence="4">The sequence shown here is derived from an EMBL/GenBank/DDBJ whole genome shotgun (WGS) entry which is preliminary data.</text>
</comment>
<evidence type="ECO:0000256" key="1">
    <source>
        <dbReference type="ARBA" id="ARBA00022679"/>
    </source>
</evidence>
<dbReference type="CDD" id="cd04301">
    <property type="entry name" value="NAT_SF"/>
    <property type="match status" value="1"/>
</dbReference>